<keyword evidence="3" id="KW-0677">Repeat</keyword>
<dbReference type="Pfam" id="PF00400">
    <property type="entry name" value="WD40"/>
    <property type="match status" value="3"/>
</dbReference>
<dbReference type="PANTHER" id="PTHR19855">
    <property type="entry name" value="WD40 REPEAT PROTEIN 12, 37"/>
    <property type="match status" value="1"/>
</dbReference>
<keyword evidence="4" id="KW-0539">Nucleus</keyword>
<dbReference type="InterPro" id="IPR020472">
    <property type="entry name" value="WD40_PAC1"/>
</dbReference>
<comment type="subcellular location">
    <subcellularLocation>
        <location evidence="1">Nucleus</location>
        <location evidence="1">Nucleolus</location>
    </subcellularLocation>
</comment>
<evidence type="ECO:0000256" key="4">
    <source>
        <dbReference type="ARBA" id="ARBA00023242"/>
    </source>
</evidence>
<evidence type="ECO:0000313" key="8">
    <source>
        <dbReference type="Proteomes" id="UP000789595"/>
    </source>
</evidence>
<comment type="caution">
    <text evidence="7">The sequence shown here is derived from an EMBL/GenBank/DDBJ whole genome shotgun (WGS) entry which is preliminary data.</text>
</comment>
<organism evidence="7 8">
    <name type="scientific">Pelagomonas calceolata</name>
    <dbReference type="NCBI Taxonomy" id="35677"/>
    <lineage>
        <taxon>Eukaryota</taxon>
        <taxon>Sar</taxon>
        <taxon>Stramenopiles</taxon>
        <taxon>Ochrophyta</taxon>
        <taxon>Pelagophyceae</taxon>
        <taxon>Pelagomonadales</taxon>
        <taxon>Pelagomonadaceae</taxon>
        <taxon>Pelagomonas</taxon>
    </lineage>
</organism>
<dbReference type="InterPro" id="IPR019775">
    <property type="entry name" value="WD40_repeat_CS"/>
</dbReference>
<accession>A0A8J2X097</accession>
<dbReference type="Gene3D" id="2.130.10.10">
    <property type="entry name" value="YVTN repeat-like/Quinoprotein amine dehydrogenase"/>
    <property type="match status" value="2"/>
</dbReference>
<feature type="domain" description="NLE" evidence="6">
    <location>
        <begin position="7"/>
        <end position="67"/>
    </location>
</feature>
<dbReference type="PANTHER" id="PTHR19855:SF11">
    <property type="entry name" value="RIBOSOME BIOGENESIS PROTEIN WDR12"/>
    <property type="match status" value="1"/>
</dbReference>
<evidence type="ECO:0000313" key="7">
    <source>
        <dbReference type="EMBL" id="CAH0374769.1"/>
    </source>
</evidence>
<keyword evidence="8" id="KW-1185">Reference proteome</keyword>
<dbReference type="Proteomes" id="UP000789595">
    <property type="component" value="Unassembled WGS sequence"/>
</dbReference>
<dbReference type="EMBL" id="CAKKNE010000004">
    <property type="protein sequence ID" value="CAH0374769.1"/>
    <property type="molecule type" value="Genomic_DNA"/>
</dbReference>
<protein>
    <recommendedName>
        <fullName evidence="6">NLE domain-containing protein</fullName>
    </recommendedName>
</protein>
<dbReference type="AlphaFoldDB" id="A0A8J2X097"/>
<dbReference type="GO" id="GO:0005730">
    <property type="term" value="C:nucleolus"/>
    <property type="evidence" value="ECO:0007669"/>
    <property type="project" value="UniProtKB-SubCell"/>
</dbReference>
<dbReference type="SMART" id="SM00320">
    <property type="entry name" value="WD40"/>
    <property type="match status" value="5"/>
</dbReference>
<dbReference type="InterPro" id="IPR036322">
    <property type="entry name" value="WD40_repeat_dom_sf"/>
</dbReference>
<dbReference type="InterPro" id="IPR015943">
    <property type="entry name" value="WD40/YVTN_repeat-like_dom_sf"/>
</dbReference>
<dbReference type="PRINTS" id="PR00320">
    <property type="entry name" value="GPROTEINBRPT"/>
</dbReference>
<name>A0A8J2X097_9STRA</name>
<dbReference type="OrthoDB" id="10251381at2759"/>
<evidence type="ECO:0000259" key="6">
    <source>
        <dbReference type="Pfam" id="PF08154"/>
    </source>
</evidence>
<evidence type="ECO:0000256" key="2">
    <source>
        <dbReference type="ARBA" id="ARBA00022574"/>
    </source>
</evidence>
<evidence type="ECO:0000256" key="3">
    <source>
        <dbReference type="ARBA" id="ARBA00022737"/>
    </source>
</evidence>
<proteinExistence type="predicted"/>
<evidence type="ECO:0000256" key="5">
    <source>
        <dbReference type="PROSITE-ProRule" id="PRU00221"/>
    </source>
</evidence>
<dbReference type="InterPro" id="IPR001680">
    <property type="entry name" value="WD40_rpt"/>
</dbReference>
<dbReference type="PROSITE" id="PS00678">
    <property type="entry name" value="WD_REPEATS_1"/>
    <property type="match status" value="1"/>
</dbReference>
<evidence type="ECO:0000256" key="1">
    <source>
        <dbReference type="ARBA" id="ARBA00004604"/>
    </source>
</evidence>
<reference evidence="7" key="1">
    <citation type="submission" date="2021-11" db="EMBL/GenBank/DDBJ databases">
        <authorList>
            <consortium name="Genoscope - CEA"/>
            <person name="William W."/>
        </authorList>
    </citation>
    <scope>NUCLEOTIDE SEQUENCE</scope>
</reference>
<dbReference type="InterPro" id="IPR012972">
    <property type="entry name" value="NLE"/>
</dbReference>
<dbReference type="SUPFAM" id="SSF50978">
    <property type="entry name" value="WD40 repeat-like"/>
    <property type="match status" value="1"/>
</dbReference>
<gene>
    <name evidence="7" type="ORF">PECAL_4P20710</name>
</gene>
<sequence length="383" mass="40200">MEVDDQIRVRFVTKTQTIAVPDTALSLATACGRAQLGDVVNKLRGGSNLDLDFLWDEKLVQGSLAQHAARHGLSTENVAELEYFERRPEPEHAGSTTCGDDWVGCLSGGASVLAGSYDGRLFWARDGSVAATAHDGAVTCLASSSSSILSGGKDAAVKAWRLSGGTIKLVSEGEHAHAVASCSLNEARAFTGDWGGLVFAWSLPPVAEEPATKRQKTDAWAPSSTTKAHAQVVSGMCLADQQLWTCSWDHTTKIWDAATLEERFSGSCSVALNCIDVLNETAATGAHDGAILLWDARCRATQKSLRGHSHQSVSSVAWLSDARLVSAGHDGRLCVWDVRGAATEPVSVLSCALNKCLCVAAGGGALFAGGDAPQVHRFSAPGA</sequence>
<dbReference type="Pfam" id="PF08154">
    <property type="entry name" value="NLE"/>
    <property type="match status" value="1"/>
</dbReference>
<feature type="repeat" description="WD" evidence="5">
    <location>
        <begin position="131"/>
        <end position="170"/>
    </location>
</feature>
<dbReference type="PROSITE" id="PS50082">
    <property type="entry name" value="WD_REPEATS_2"/>
    <property type="match status" value="1"/>
</dbReference>
<keyword evidence="2 5" id="KW-0853">WD repeat</keyword>